<comment type="subunit">
    <text evidence="8">Component of the Mediator complex.</text>
</comment>
<evidence type="ECO:0000256" key="8">
    <source>
        <dbReference type="RuleBase" id="RU364143"/>
    </source>
</evidence>
<keyword evidence="11" id="KW-1185">Reference proteome</keyword>
<evidence type="ECO:0000313" key="11">
    <source>
        <dbReference type="Proteomes" id="UP000053317"/>
    </source>
</evidence>
<feature type="compositionally biased region" description="Polar residues" evidence="9">
    <location>
        <begin position="266"/>
        <end position="276"/>
    </location>
</feature>
<feature type="region of interest" description="Disordered" evidence="9">
    <location>
        <begin position="239"/>
        <end position="316"/>
    </location>
</feature>
<comment type="subcellular location">
    <subcellularLocation>
        <location evidence="1 8">Nucleus</location>
    </subcellularLocation>
</comment>
<keyword evidence="4 8" id="KW-0805">Transcription regulation</keyword>
<keyword evidence="6 8" id="KW-0539">Nucleus</keyword>
<reference evidence="10 11" key="1">
    <citation type="submission" date="2015-05" db="EMBL/GenBank/DDBJ databases">
        <title>Distinctive expansion of gene families associated with plant cell wall degradation and secondary metabolism in the genomes of grapevine trunk pathogens.</title>
        <authorList>
            <person name="Lawrence D.P."/>
            <person name="Travadon R."/>
            <person name="Rolshausen P.E."/>
            <person name="Baumgartner K."/>
        </authorList>
    </citation>
    <scope>NUCLEOTIDE SEQUENCE [LARGE SCALE GENOMIC DNA]</scope>
    <source>
        <strain evidence="10">UCRPC4</strain>
    </source>
</reference>
<gene>
    <name evidence="8" type="primary">MED6</name>
    <name evidence="10" type="ORF">UCRPC4_g06176</name>
</gene>
<keyword evidence="5 8" id="KW-0804">Transcription</keyword>
<feature type="compositionally biased region" description="Polar residues" evidence="9">
    <location>
        <begin position="150"/>
        <end position="161"/>
    </location>
</feature>
<evidence type="ECO:0000256" key="3">
    <source>
        <dbReference type="ARBA" id="ARBA00020634"/>
    </source>
</evidence>
<dbReference type="Gene3D" id="3.10.450.580">
    <property type="entry name" value="Mediator complex, subunit Med6"/>
    <property type="match status" value="1"/>
</dbReference>
<comment type="caution">
    <text evidence="10">The sequence shown here is derived from an EMBL/GenBank/DDBJ whole genome shotgun (WGS) entry which is preliminary data.</text>
</comment>
<dbReference type="GO" id="GO:0016592">
    <property type="term" value="C:mediator complex"/>
    <property type="evidence" value="ECO:0007669"/>
    <property type="project" value="InterPro"/>
</dbReference>
<dbReference type="OrthoDB" id="344220at2759"/>
<evidence type="ECO:0000256" key="1">
    <source>
        <dbReference type="ARBA" id="ARBA00004123"/>
    </source>
</evidence>
<comment type="function">
    <text evidence="8">Component of the Mediator complex, a coactivator involved in the regulated transcription of nearly all RNA polymerase II-dependent genes. Mediator functions as a bridge to convey information from gene-specific regulatory proteins to the basal RNA polymerase II transcription machinery. Mediator is recruited to promoters by direct interactions with regulatory proteins and serves as a scaffold for the assembly of a functional preinitiation complex with RNA polymerase II and the general transcription factors.</text>
</comment>
<proteinExistence type="inferred from homology"/>
<feature type="compositionally biased region" description="Polar residues" evidence="9">
    <location>
        <begin position="285"/>
        <end position="296"/>
    </location>
</feature>
<dbReference type="AlphaFoldDB" id="A0A0G2GFE0"/>
<dbReference type="Pfam" id="PF04934">
    <property type="entry name" value="Med6"/>
    <property type="match status" value="1"/>
</dbReference>
<dbReference type="Proteomes" id="UP000053317">
    <property type="component" value="Unassembled WGS sequence"/>
</dbReference>
<evidence type="ECO:0000313" key="10">
    <source>
        <dbReference type="EMBL" id="KKY15740.1"/>
    </source>
</evidence>
<evidence type="ECO:0000256" key="6">
    <source>
        <dbReference type="ARBA" id="ARBA00023242"/>
    </source>
</evidence>
<reference evidence="10 11" key="2">
    <citation type="submission" date="2015-05" db="EMBL/GenBank/DDBJ databases">
        <authorList>
            <person name="Morales-Cruz A."/>
            <person name="Amrine K.C."/>
            <person name="Cantu D."/>
        </authorList>
    </citation>
    <scope>NUCLEOTIDE SEQUENCE [LARGE SCALE GENOMIC DNA]</scope>
    <source>
        <strain evidence="10">UCRPC4</strain>
    </source>
</reference>
<dbReference type="InterPro" id="IPR007018">
    <property type="entry name" value="Mediator_Med6"/>
</dbReference>
<sequence length="316" mass="33954">MESPFFDKTSNNQSLLTQAQFNQDVAQSLATRDAFEARLRSMGGLEFVVAYDPLKMSVQIPTPDGGSDWSNVWVIKKQNRSKRQGFSDEVTILAYYYMVNDAIFMAPSIARVVGNRMLSTITSLDKMISAAAPLPLFSPARGHTYLPPTTKATAGNATSARASKESSPMPDAALSKAANASVNAAADSAAESADIANLRTLTEAFGLSLRYGKEYMDDTPLTGEPGSFIISKSKDDENLLLPPQRTQQPSTKSPFQATAASKEKSSSPLKLQTDISAEQVKRSSSKPASGNKSAAVTPTSTKDRKRRKSRPAETGA</sequence>
<evidence type="ECO:0000256" key="5">
    <source>
        <dbReference type="ARBA" id="ARBA00023163"/>
    </source>
</evidence>
<dbReference type="GO" id="GO:0006357">
    <property type="term" value="P:regulation of transcription by RNA polymerase II"/>
    <property type="evidence" value="ECO:0007669"/>
    <property type="project" value="InterPro"/>
</dbReference>
<comment type="similarity">
    <text evidence="2 8">Belongs to the Mediator complex subunit 6 family.</text>
</comment>
<evidence type="ECO:0000256" key="9">
    <source>
        <dbReference type="SAM" id="MobiDB-lite"/>
    </source>
</evidence>
<dbReference type="GO" id="GO:0003712">
    <property type="term" value="F:transcription coregulator activity"/>
    <property type="evidence" value="ECO:0007669"/>
    <property type="project" value="InterPro"/>
</dbReference>
<dbReference type="PANTHER" id="PTHR13104">
    <property type="entry name" value="MED-6-RELATED"/>
    <property type="match status" value="1"/>
</dbReference>
<name>A0A0G2GFE0_PHACM</name>
<evidence type="ECO:0000256" key="2">
    <source>
        <dbReference type="ARBA" id="ARBA00007526"/>
    </source>
</evidence>
<evidence type="ECO:0000256" key="7">
    <source>
        <dbReference type="ARBA" id="ARBA00031259"/>
    </source>
</evidence>
<feature type="compositionally biased region" description="Polar residues" evidence="9">
    <location>
        <begin position="244"/>
        <end position="259"/>
    </location>
</feature>
<dbReference type="InterPro" id="IPR038566">
    <property type="entry name" value="Mediator_Med6_sf"/>
</dbReference>
<keyword evidence="8" id="KW-0010">Activator</keyword>
<accession>A0A0G2GFE0</accession>
<feature type="region of interest" description="Disordered" evidence="9">
    <location>
        <begin position="145"/>
        <end position="172"/>
    </location>
</feature>
<evidence type="ECO:0000256" key="4">
    <source>
        <dbReference type="ARBA" id="ARBA00023015"/>
    </source>
</evidence>
<organism evidence="10 11">
    <name type="scientific">Phaeomoniella chlamydospora</name>
    <name type="common">Phaeoacremonium chlamydosporum</name>
    <dbReference type="NCBI Taxonomy" id="158046"/>
    <lineage>
        <taxon>Eukaryota</taxon>
        <taxon>Fungi</taxon>
        <taxon>Dikarya</taxon>
        <taxon>Ascomycota</taxon>
        <taxon>Pezizomycotina</taxon>
        <taxon>Eurotiomycetes</taxon>
        <taxon>Chaetothyriomycetidae</taxon>
        <taxon>Phaeomoniellales</taxon>
        <taxon>Phaeomoniellaceae</taxon>
        <taxon>Phaeomoniella</taxon>
    </lineage>
</organism>
<dbReference type="EMBL" id="LCWF01000177">
    <property type="protein sequence ID" value="KKY15740.1"/>
    <property type="molecule type" value="Genomic_DNA"/>
</dbReference>
<protein>
    <recommendedName>
        <fullName evidence="3 8">Mediator of RNA polymerase II transcription subunit 6</fullName>
    </recommendedName>
    <alternativeName>
        <fullName evidence="7 8">Mediator complex subunit 6</fullName>
    </alternativeName>
</protein>